<evidence type="ECO:0000256" key="6">
    <source>
        <dbReference type="ARBA" id="ARBA00022691"/>
    </source>
</evidence>
<feature type="region of interest" description="Disordered" evidence="12">
    <location>
        <begin position="137"/>
        <end position="165"/>
    </location>
</feature>
<dbReference type="CDD" id="cd19218">
    <property type="entry name" value="SET_EZH2"/>
    <property type="match status" value="1"/>
</dbReference>
<dbReference type="Pfam" id="PF00856">
    <property type="entry name" value="SET"/>
    <property type="match status" value="1"/>
</dbReference>
<keyword evidence="3" id="KW-0678">Repressor</keyword>
<feature type="region of interest" description="Disordered" evidence="12">
    <location>
        <begin position="317"/>
        <end position="391"/>
    </location>
</feature>
<protein>
    <recommendedName>
        <fullName evidence="2">[histone H3]-lysine(27) N-trimethyltransferase</fullName>
        <ecNumber evidence="2">2.1.1.356</ecNumber>
    </recommendedName>
</protein>
<evidence type="ECO:0000256" key="11">
    <source>
        <dbReference type="ARBA" id="ARBA00048568"/>
    </source>
</evidence>
<accession>A0A151WHA4</accession>
<dbReference type="GO" id="GO:0032259">
    <property type="term" value="P:methylation"/>
    <property type="evidence" value="ECO:0007669"/>
    <property type="project" value="UniProtKB-KW"/>
</dbReference>
<feature type="domain" description="CXC" evidence="14">
    <location>
        <begin position="400"/>
        <end position="521"/>
    </location>
</feature>
<dbReference type="CDD" id="cd00167">
    <property type="entry name" value="SANT"/>
    <property type="match status" value="1"/>
</dbReference>
<dbReference type="PROSITE" id="PS50280">
    <property type="entry name" value="SET"/>
    <property type="match status" value="1"/>
</dbReference>
<name>A0A151WHA4_9HYME</name>
<dbReference type="Gene3D" id="2.170.270.10">
    <property type="entry name" value="SET domain"/>
    <property type="match status" value="1"/>
</dbReference>
<dbReference type="InterPro" id="IPR001005">
    <property type="entry name" value="SANT/Myb"/>
</dbReference>
<evidence type="ECO:0000256" key="5">
    <source>
        <dbReference type="ARBA" id="ARBA00022679"/>
    </source>
</evidence>
<gene>
    <name evidence="15" type="ORF">ALC60_13817</name>
</gene>
<dbReference type="Pfam" id="PF18118">
    <property type="entry name" value="PRC2_HTH_1"/>
    <property type="match status" value="1"/>
</dbReference>
<dbReference type="InterPro" id="IPR001214">
    <property type="entry name" value="SET_dom"/>
</dbReference>
<dbReference type="PROSITE" id="PS51633">
    <property type="entry name" value="CXC"/>
    <property type="match status" value="1"/>
</dbReference>
<dbReference type="SMART" id="SM00317">
    <property type="entry name" value="SET"/>
    <property type="match status" value="1"/>
</dbReference>
<evidence type="ECO:0000256" key="7">
    <source>
        <dbReference type="ARBA" id="ARBA00022853"/>
    </source>
</evidence>
<dbReference type="Pfam" id="PF21358">
    <property type="entry name" value="Ezh2_MCSS"/>
    <property type="match status" value="1"/>
</dbReference>
<evidence type="ECO:0000256" key="1">
    <source>
        <dbReference type="ARBA" id="ARBA00004123"/>
    </source>
</evidence>
<dbReference type="GO" id="GO:0003682">
    <property type="term" value="F:chromatin binding"/>
    <property type="evidence" value="ECO:0007669"/>
    <property type="project" value="TreeGrafter"/>
</dbReference>
<keyword evidence="6" id="KW-0949">S-adenosyl-L-methionine</keyword>
<dbReference type="Proteomes" id="UP000075809">
    <property type="component" value="Unassembled WGS sequence"/>
</dbReference>
<proteinExistence type="predicted"/>
<dbReference type="GO" id="GO:0140951">
    <property type="term" value="F:histone H3K27 trimethyltransferase activity"/>
    <property type="evidence" value="ECO:0007669"/>
    <property type="project" value="UniProtKB-EC"/>
</dbReference>
<keyword evidence="5 15" id="KW-0808">Transferase</keyword>
<dbReference type="InterPro" id="IPR048358">
    <property type="entry name" value="EZH1/2_MCSS"/>
</dbReference>
<keyword evidence="7" id="KW-0156">Chromatin regulator</keyword>
<evidence type="ECO:0000259" key="13">
    <source>
        <dbReference type="PROSITE" id="PS50280"/>
    </source>
</evidence>
<dbReference type="InterPro" id="IPR033467">
    <property type="entry name" value="Tesmin/TSO1-like_CXC"/>
</dbReference>
<evidence type="ECO:0000259" key="14">
    <source>
        <dbReference type="PROSITE" id="PS51633"/>
    </source>
</evidence>
<sequence length="662" mass="75041">MMLKKLLVAEQKRWTDGKATWLAMQDIPPHLSCMKKAEITSPDGDVQSCPVKIINAVTPIPTMYTWAPIQQNFMVEDETVLHNIPYMGDEILDQDGTFIEELIKNYDGKVHGDRESGFMDDSIFVDLVNALANYEREDKDKEQVKKGKESLKEKENQKENDKKDEIKVEINTEKTESGKTAATPFPSMHIFNAISSMFPDKGRPEELKEKYIELTERFDPNVLPPECTPNIDGINARSVPREQTMHSFHTLFCRRCFKYDCFLHPARGTSPQGLQVCHPGPNLLKRKGPDLKPFSEPCGTECYMHLEGMKEKLAAQAADIKEDEGDEKRGGPRKVRKQASVDSGNEASSEDSNDSNKYGQGGSCQDFKQNVNKNNSKSEEMMEDQAQPENQAPFTLLGIGERIKNTESEFSWTGSEQSLFRALHKAFPGNPCALAQIMLTKTCQEVYEFAQKEASAQNFCEKFCQCSSECQNRFPGCRCKAQCNTKQCPCYLAVRECDPDLCQTCGADQFHITKISCKNVSVQRGLHKHLLMAPSDVAGWGIFLKESAAKNEFISEYCGEIISQDEADRRGKVYDKYMCSFLFNLNNDFVVDATRKGNKIRFANHSINPNCYAKVMMVNGDHRIGIFAKRAIQPGEELFFDYRYGPTEQLKFVGIEREMEFL</sequence>
<dbReference type="EMBL" id="KQ983135">
    <property type="protein sequence ID" value="KYQ47185.1"/>
    <property type="molecule type" value="Genomic_DNA"/>
</dbReference>
<comment type="catalytic activity">
    <reaction evidence="11">
        <text>L-lysyl(27)-[histone H3] + 3 S-adenosyl-L-methionine = N(6),N(6),N(6)-trimethyl-L-lysyl(27)-[histone H3] + 3 S-adenosyl-L-homocysteine + 3 H(+)</text>
        <dbReference type="Rhea" id="RHEA:60292"/>
        <dbReference type="Rhea" id="RHEA-COMP:15535"/>
        <dbReference type="Rhea" id="RHEA-COMP:15548"/>
        <dbReference type="ChEBI" id="CHEBI:15378"/>
        <dbReference type="ChEBI" id="CHEBI:29969"/>
        <dbReference type="ChEBI" id="CHEBI:57856"/>
        <dbReference type="ChEBI" id="CHEBI:59789"/>
        <dbReference type="ChEBI" id="CHEBI:61961"/>
        <dbReference type="EC" id="2.1.1.356"/>
    </reaction>
</comment>
<dbReference type="GO" id="GO:0035098">
    <property type="term" value="C:ESC/E(Z) complex"/>
    <property type="evidence" value="ECO:0007669"/>
    <property type="project" value="TreeGrafter"/>
</dbReference>
<evidence type="ECO:0000256" key="2">
    <source>
        <dbReference type="ARBA" id="ARBA00012186"/>
    </source>
</evidence>
<keyword evidence="16" id="KW-1185">Reference proteome</keyword>
<dbReference type="SUPFAM" id="SSF82199">
    <property type="entry name" value="SET domain"/>
    <property type="match status" value="1"/>
</dbReference>
<keyword evidence="4 15" id="KW-0489">Methyltransferase</keyword>
<evidence type="ECO:0000313" key="16">
    <source>
        <dbReference type="Proteomes" id="UP000075809"/>
    </source>
</evidence>
<dbReference type="Pfam" id="PF18264">
    <property type="entry name" value="preSET_CXC"/>
    <property type="match status" value="1"/>
</dbReference>
<dbReference type="InterPro" id="IPR045318">
    <property type="entry name" value="EZH1/2-like"/>
</dbReference>
<dbReference type="GO" id="GO:0031507">
    <property type="term" value="P:heterochromatin formation"/>
    <property type="evidence" value="ECO:0007669"/>
    <property type="project" value="TreeGrafter"/>
</dbReference>
<dbReference type="AlphaFoldDB" id="A0A151WHA4"/>
<dbReference type="InterPro" id="IPR046341">
    <property type="entry name" value="SET_dom_sf"/>
</dbReference>
<comment type="subcellular location">
    <subcellularLocation>
        <location evidence="1">Nucleus</location>
    </subcellularLocation>
</comment>
<dbReference type="EC" id="2.1.1.356" evidence="2"/>
<dbReference type="InterPro" id="IPR026489">
    <property type="entry name" value="CXC_dom"/>
</dbReference>
<evidence type="ECO:0000256" key="12">
    <source>
        <dbReference type="SAM" id="MobiDB-lite"/>
    </source>
</evidence>
<reference evidence="15 16" key="1">
    <citation type="submission" date="2015-09" db="EMBL/GenBank/DDBJ databases">
        <title>Trachymyrmex zeteki WGS genome.</title>
        <authorList>
            <person name="Nygaard S."/>
            <person name="Hu H."/>
            <person name="Boomsma J."/>
            <person name="Zhang G."/>
        </authorList>
    </citation>
    <scope>NUCLEOTIDE SEQUENCE [LARGE SCALE GENOMIC DNA]</scope>
    <source>
        <strain evidence="15">Tzet28-1</strain>
        <tissue evidence="15">Whole body</tissue>
    </source>
</reference>
<dbReference type="InterPro" id="IPR041355">
    <property type="entry name" value="Pre-SET_CXC"/>
</dbReference>
<feature type="domain" description="SET" evidence="13">
    <location>
        <begin position="528"/>
        <end position="643"/>
    </location>
</feature>
<dbReference type="PANTHER" id="PTHR45747:SF4">
    <property type="entry name" value="HISTONE-LYSINE N-METHYLTRANSFERASE E(Z)"/>
    <property type="match status" value="1"/>
</dbReference>
<evidence type="ECO:0000313" key="15">
    <source>
        <dbReference type="EMBL" id="KYQ47185.1"/>
    </source>
</evidence>
<keyword evidence="9" id="KW-0804">Transcription</keyword>
<evidence type="ECO:0000256" key="8">
    <source>
        <dbReference type="ARBA" id="ARBA00023015"/>
    </source>
</evidence>
<keyword evidence="8" id="KW-0805">Transcription regulation</keyword>
<dbReference type="InterPro" id="IPR044439">
    <property type="entry name" value="EZH2_SET"/>
</dbReference>
<dbReference type="FunFam" id="2.170.270.10:FF:000001">
    <property type="entry name" value="Putative histone-lysine N-methyltransferase EZH2"/>
    <property type="match status" value="1"/>
</dbReference>
<feature type="compositionally biased region" description="Polar residues" evidence="12">
    <location>
        <begin position="366"/>
        <end position="375"/>
    </location>
</feature>
<dbReference type="STRING" id="64791.A0A151WHA4"/>
<evidence type="ECO:0000256" key="3">
    <source>
        <dbReference type="ARBA" id="ARBA00022491"/>
    </source>
</evidence>
<organism evidence="15 16">
    <name type="scientific">Mycetomoellerius zeteki</name>
    <dbReference type="NCBI Taxonomy" id="64791"/>
    <lineage>
        <taxon>Eukaryota</taxon>
        <taxon>Metazoa</taxon>
        <taxon>Ecdysozoa</taxon>
        <taxon>Arthropoda</taxon>
        <taxon>Hexapoda</taxon>
        <taxon>Insecta</taxon>
        <taxon>Pterygota</taxon>
        <taxon>Neoptera</taxon>
        <taxon>Endopterygota</taxon>
        <taxon>Hymenoptera</taxon>
        <taxon>Apocrita</taxon>
        <taxon>Aculeata</taxon>
        <taxon>Formicoidea</taxon>
        <taxon>Formicidae</taxon>
        <taxon>Myrmicinae</taxon>
        <taxon>Mycetomoellerius</taxon>
    </lineage>
</organism>
<evidence type="ECO:0000256" key="9">
    <source>
        <dbReference type="ARBA" id="ARBA00023163"/>
    </source>
</evidence>
<dbReference type="SMART" id="SM01114">
    <property type="entry name" value="CXC"/>
    <property type="match status" value="1"/>
</dbReference>
<evidence type="ECO:0000256" key="4">
    <source>
        <dbReference type="ARBA" id="ARBA00022603"/>
    </source>
</evidence>
<dbReference type="PANTHER" id="PTHR45747">
    <property type="entry name" value="HISTONE-LYSINE N-METHYLTRANSFERASE E(Z)"/>
    <property type="match status" value="1"/>
</dbReference>
<evidence type="ECO:0000256" key="10">
    <source>
        <dbReference type="ARBA" id="ARBA00023242"/>
    </source>
</evidence>
<dbReference type="InterPro" id="IPR041343">
    <property type="entry name" value="PRC2_HTH_1"/>
</dbReference>
<keyword evidence="10" id="KW-0539">Nucleus</keyword>